<protein>
    <submittedName>
        <fullName evidence="1">Uncharacterized protein</fullName>
    </submittedName>
</protein>
<accession>A0A133UCN0</accession>
<dbReference type="GO" id="GO:0004150">
    <property type="term" value="F:dihydroneopterin aldolase activity"/>
    <property type="evidence" value="ECO:0007669"/>
    <property type="project" value="InterPro"/>
</dbReference>
<sequence>MNFDVKKKMVFTNRSKKDPGAKYFSGGVTHGERAKFEEAITLGALYHQLPHPHVRRRRAANDERQAFSNKR</sequence>
<comment type="caution">
    <text evidence="1">The sequence shown here is derived from an EMBL/GenBank/DDBJ whole genome shotgun (WGS) entry which is preliminary data.</text>
</comment>
<dbReference type="Gene3D" id="3.30.1300.20">
    <property type="entry name" value="7,8-dihydroneopterin aldolase (MptD)"/>
    <property type="match status" value="1"/>
</dbReference>
<evidence type="ECO:0000313" key="1">
    <source>
        <dbReference type="EMBL" id="KXA91928.1"/>
    </source>
</evidence>
<dbReference type="SUPFAM" id="SSF143560">
    <property type="entry name" value="MK0786-like"/>
    <property type="match status" value="1"/>
</dbReference>
<dbReference type="InterPro" id="IPR036839">
    <property type="entry name" value="MptD_sf"/>
</dbReference>
<gene>
    <name evidence="1" type="ORF">AKJ63_00385</name>
</gene>
<reference evidence="1 2" key="1">
    <citation type="journal article" date="2016" name="Sci. Rep.">
        <title>Metabolic traits of an uncultured archaeal lineage -MSBL1- from brine pools of the Red Sea.</title>
        <authorList>
            <person name="Mwirichia R."/>
            <person name="Alam I."/>
            <person name="Rashid M."/>
            <person name="Vinu M."/>
            <person name="Ba-Alawi W."/>
            <person name="Anthony Kamau A."/>
            <person name="Kamanda Ngugi D."/>
            <person name="Goker M."/>
            <person name="Klenk H.P."/>
            <person name="Bajic V."/>
            <person name="Stingl U."/>
        </authorList>
    </citation>
    <scope>NUCLEOTIDE SEQUENCE [LARGE SCALE GENOMIC DNA]</scope>
    <source>
        <strain evidence="1">SCGC-AAA259D18</strain>
    </source>
</reference>
<organism evidence="1 2">
    <name type="scientific">candidate division MSBL1 archaeon SCGC-AAA259D18</name>
    <dbReference type="NCBI Taxonomy" id="1698262"/>
    <lineage>
        <taxon>Archaea</taxon>
        <taxon>Methanobacteriati</taxon>
        <taxon>Methanobacteriota</taxon>
        <taxon>candidate division MSBL1</taxon>
    </lineage>
</organism>
<dbReference type="EMBL" id="LHXM01000005">
    <property type="protein sequence ID" value="KXA91928.1"/>
    <property type="molecule type" value="Genomic_DNA"/>
</dbReference>
<dbReference type="AlphaFoldDB" id="A0A133UCN0"/>
<keyword evidence="2" id="KW-1185">Reference proteome</keyword>
<proteinExistence type="predicted"/>
<name>A0A133UCN0_9EURY</name>
<evidence type="ECO:0000313" key="2">
    <source>
        <dbReference type="Proteomes" id="UP000070195"/>
    </source>
</evidence>
<dbReference type="Proteomes" id="UP000070195">
    <property type="component" value="Unassembled WGS sequence"/>
</dbReference>